<protein>
    <submittedName>
        <fullName evidence="1">Uncharacterized protein</fullName>
    </submittedName>
</protein>
<evidence type="ECO:0000313" key="1">
    <source>
        <dbReference type="EMBL" id="ALB24039.1"/>
    </source>
</evidence>
<accession>A0A1L6TEW9</accession>
<dbReference type="EMBL" id="CP012508">
    <property type="protein sequence ID" value="ALB24039.1"/>
    <property type="molecule type" value="Genomic_DNA"/>
</dbReference>
<sequence>MQTTLPRRSLYRHYKESNFQLHQRLLKKFPQDTLHKFAKRFKMVDADNNVTAKKPDHEDLLIDYCLYHHKIDGQDFINNALKDPRCKWTIEELELLHIMQESQLGLYSIDKVLSRDEALISDLKSGQSICVTDRKLTQMDLSVRTLIVTRLYPLSEFNLTCGSMIPLFGQESIQAERLYQLSTNFSYDILKLLVLEENLNDIIKAHQVADINAIA</sequence>
<reference evidence="1 2" key="1">
    <citation type="journal article" date="2014" name="Genome Announc.">
        <title>Comparative Genome Analysis of Two Isolates of the Fish Pathogen Piscirickettsia salmonis from Different Hosts Reveals Major Differences in Virulence-Associated Secretion Systems.</title>
        <authorList>
            <person name="Bohle H."/>
            <person name="Henriquez P."/>
            <person name="Grothusen H."/>
            <person name="Navas E."/>
            <person name="Sandoval A."/>
            <person name="Bustamante F."/>
            <person name="Bustos P."/>
            <person name="Mancilla M."/>
        </authorList>
    </citation>
    <scope>NUCLEOTIDE SEQUENCE [LARGE SCALE GENOMIC DNA]</scope>
    <source>
        <strain evidence="2">B1-32597</strain>
    </source>
</reference>
<proteinExistence type="predicted"/>
<dbReference type="RefSeq" id="WP_017378053.1">
    <property type="nucleotide sequence ID" value="NZ_CP013781.1"/>
</dbReference>
<dbReference type="Pfam" id="PF25948">
    <property type="entry name" value="DUF7986"/>
    <property type="match status" value="1"/>
</dbReference>
<organism evidence="1 2">
    <name type="scientific">Piscirickettsia salmonis</name>
    <dbReference type="NCBI Taxonomy" id="1238"/>
    <lineage>
        <taxon>Bacteria</taxon>
        <taxon>Pseudomonadati</taxon>
        <taxon>Pseudomonadota</taxon>
        <taxon>Gammaproteobacteria</taxon>
        <taxon>Thiotrichales</taxon>
        <taxon>Piscirickettsiaceae</taxon>
        <taxon>Piscirickettsia</taxon>
    </lineage>
</organism>
<gene>
    <name evidence="1" type="ORF">KU39_2864</name>
</gene>
<dbReference type="InterPro" id="IPR058292">
    <property type="entry name" value="DUF7986"/>
</dbReference>
<evidence type="ECO:0000313" key="2">
    <source>
        <dbReference type="Proteomes" id="UP000029558"/>
    </source>
</evidence>
<dbReference type="OrthoDB" id="9878925at2"/>
<name>A0A1L6TEW9_PISSA</name>
<dbReference type="Proteomes" id="UP000029558">
    <property type="component" value="Chromosome"/>
</dbReference>
<dbReference type="AlphaFoldDB" id="A0A1L6TEW9"/>